<name>A0AA39WTQ7_9PEZI</name>
<feature type="transmembrane region" description="Helical" evidence="1">
    <location>
        <begin position="105"/>
        <end position="138"/>
    </location>
</feature>
<accession>A0AA39WTQ7</accession>
<keyword evidence="1" id="KW-1133">Transmembrane helix</keyword>
<dbReference type="Proteomes" id="UP001174934">
    <property type="component" value="Unassembled WGS sequence"/>
</dbReference>
<dbReference type="EMBL" id="JAULSR010000004">
    <property type="protein sequence ID" value="KAK0621430.1"/>
    <property type="molecule type" value="Genomic_DNA"/>
</dbReference>
<evidence type="ECO:0000313" key="3">
    <source>
        <dbReference type="Proteomes" id="UP001174934"/>
    </source>
</evidence>
<gene>
    <name evidence="2" type="ORF">B0T17DRAFT_290210</name>
</gene>
<keyword evidence="1" id="KW-0472">Membrane</keyword>
<reference evidence="2" key="1">
    <citation type="submission" date="2023-06" db="EMBL/GenBank/DDBJ databases">
        <title>Genome-scale phylogeny and comparative genomics of the fungal order Sordariales.</title>
        <authorList>
            <consortium name="Lawrence Berkeley National Laboratory"/>
            <person name="Hensen N."/>
            <person name="Bonometti L."/>
            <person name="Westerberg I."/>
            <person name="Brannstrom I.O."/>
            <person name="Guillou S."/>
            <person name="Cros-Aarteil S."/>
            <person name="Calhoun S."/>
            <person name="Haridas S."/>
            <person name="Kuo A."/>
            <person name="Mondo S."/>
            <person name="Pangilinan J."/>
            <person name="Riley R."/>
            <person name="LaButti K."/>
            <person name="Andreopoulos B."/>
            <person name="Lipzen A."/>
            <person name="Chen C."/>
            <person name="Yanf M."/>
            <person name="Daum C."/>
            <person name="Ng V."/>
            <person name="Clum A."/>
            <person name="Steindorff A."/>
            <person name="Ohm R."/>
            <person name="Martin F."/>
            <person name="Silar P."/>
            <person name="Natvig D."/>
            <person name="Lalanne C."/>
            <person name="Gautier V."/>
            <person name="Ament-velasquez S.L."/>
            <person name="Kruys A."/>
            <person name="Hutchinson M.I."/>
            <person name="Powell A.J."/>
            <person name="Barry K."/>
            <person name="Miller A.N."/>
            <person name="Grigoriev I.V."/>
            <person name="Debuchy R."/>
            <person name="Gladieux P."/>
            <person name="Thoren M.H."/>
            <person name="Johannesson H."/>
        </authorList>
    </citation>
    <scope>NUCLEOTIDE SEQUENCE</scope>
    <source>
        <strain evidence="2">SMH3391-2</strain>
    </source>
</reference>
<comment type="caution">
    <text evidence="2">The sequence shown here is derived from an EMBL/GenBank/DDBJ whole genome shotgun (WGS) entry which is preliminary data.</text>
</comment>
<sequence length="155" mass="17077">MVIPLFNSCSPVLSENIHTRLELSQRKQTRARTTSQIYLIPETTDHACTLLPLVLQSLFISLLLLPPSKSSIPQSSSKNYTSNYLQHFTIDRPSSISALSLASPAFVCLSVCLSVLSVCLSVCLFVCLFALFVCSFVYTYIYTTANQVAVASFLP</sequence>
<organism evidence="2 3">
    <name type="scientific">Bombardia bombarda</name>
    <dbReference type="NCBI Taxonomy" id="252184"/>
    <lineage>
        <taxon>Eukaryota</taxon>
        <taxon>Fungi</taxon>
        <taxon>Dikarya</taxon>
        <taxon>Ascomycota</taxon>
        <taxon>Pezizomycotina</taxon>
        <taxon>Sordariomycetes</taxon>
        <taxon>Sordariomycetidae</taxon>
        <taxon>Sordariales</taxon>
        <taxon>Lasiosphaeriaceae</taxon>
        <taxon>Bombardia</taxon>
    </lineage>
</organism>
<evidence type="ECO:0000313" key="2">
    <source>
        <dbReference type="EMBL" id="KAK0621430.1"/>
    </source>
</evidence>
<evidence type="ECO:0000256" key="1">
    <source>
        <dbReference type="SAM" id="Phobius"/>
    </source>
</evidence>
<protein>
    <submittedName>
        <fullName evidence="2">Uncharacterized protein</fullName>
    </submittedName>
</protein>
<keyword evidence="1" id="KW-0812">Transmembrane</keyword>
<keyword evidence="3" id="KW-1185">Reference proteome</keyword>
<proteinExistence type="predicted"/>
<dbReference type="AlphaFoldDB" id="A0AA39WTQ7"/>